<organism evidence="1 2">
    <name type="scientific">Pedobacter insulae</name>
    <dbReference type="NCBI Taxonomy" id="414048"/>
    <lineage>
        <taxon>Bacteria</taxon>
        <taxon>Pseudomonadati</taxon>
        <taxon>Bacteroidota</taxon>
        <taxon>Sphingobacteriia</taxon>
        <taxon>Sphingobacteriales</taxon>
        <taxon>Sphingobacteriaceae</taxon>
        <taxon>Pedobacter</taxon>
    </lineage>
</organism>
<dbReference type="RefSeq" id="WP_262497213.1">
    <property type="nucleotide sequence ID" value="NZ_FOPP01000011.1"/>
</dbReference>
<keyword evidence="2" id="KW-1185">Reference proteome</keyword>
<dbReference type="EMBL" id="FOPP01000011">
    <property type="protein sequence ID" value="SFH40990.1"/>
    <property type="molecule type" value="Genomic_DNA"/>
</dbReference>
<protein>
    <submittedName>
        <fullName evidence="1">Uncharacterized protein</fullName>
    </submittedName>
</protein>
<accession>A0A1I2ZTG8</accession>
<name>A0A1I2ZTG8_9SPHI</name>
<evidence type="ECO:0000313" key="1">
    <source>
        <dbReference type="EMBL" id="SFH40990.1"/>
    </source>
</evidence>
<gene>
    <name evidence="1" type="ORF">SAMN04489864_11177</name>
</gene>
<reference evidence="1 2" key="1">
    <citation type="submission" date="2016-10" db="EMBL/GenBank/DDBJ databases">
        <authorList>
            <person name="de Groot N.N."/>
        </authorList>
    </citation>
    <scope>NUCLEOTIDE SEQUENCE [LARGE SCALE GENOMIC DNA]</scope>
    <source>
        <strain evidence="1 2">DSM 18684</strain>
    </source>
</reference>
<dbReference type="AlphaFoldDB" id="A0A1I2ZTG8"/>
<dbReference type="STRING" id="414048.SAMN04489864_11177"/>
<dbReference type="Proteomes" id="UP000199666">
    <property type="component" value="Unassembled WGS sequence"/>
</dbReference>
<sequence length="40" mass="4388">MKKIAILLLVAFCAIVVLESCSSRLCPAYSTYPEGKKKRG</sequence>
<evidence type="ECO:0000313" key="2">
    <source>
        <dbReference type="Proteomes" id="UP000199666"/>
    </source>
</evidence>
<proteinExistence type="predicted"/>